<evidence type="ECO:0000256" key="10">
    <source>
        <dbReference type="ARBA" id="ARBA00023170"/>
    </source>
</evidence>
<dbReference type="GO" id="GO:0005178">
    <property type="term" value="F:integrin binding"/>
    <property type="evidence" value="ECO:0007669"/>
    <property type="project" value="TreeGrafter"/>
</dbReference>
<evidence type="ECO:0000256" key="9">
    <source>
        <dbReference type="ARBA" id="ARBA00023136"/>
    </source>
</evidence>
<evidence type="ECO:0000256" key="8">
    <source>
        <dbReference type="ARBA" id="ARBA00023037"/>
    </source>
</evidence>
<dbReference type="InterPro" id="IPR032695">
    <property type="entry name" value="Integrin_dom_sf"/>
</dbReference>
<dbReference type="SUPFAM" id="SSF69318">
    <property type="entry name" value="Integrin alpha N-terminal domain"/>
    <property type="match status" value="1"/>
</dbReference>
<feature type="repeat" description="FG-GAP" evidence="12">
    <location>
        <begin position="235"/>
        <end position="295"/>
    </location>
</feature>
<keyword evidence="3 13" id="KW-0812">Transmembrane</keyword>
<dbReference type="InterPro" id="IPR013649">
    <property type="entry name" value="Integrin_alpha_Ig-like_1"/>
</dbReference>
<name>A0AAJ7L547_9ACAR</name>
<dbReference type="SUPFAM" id="SSF69179">
    <property type="entry name" value="Integrin domains"/>
    <property type="match status" value="2"/>
</dbReference>
<dbReference type="GO" id="GO:0008305">
    <property type="term" value="C:integrin complex"/>
    <property type="evidence" value="ECO:0007669"/>
    <property type="project" value="InterPro"/>
</dbReference>
<dbReference type="GO" id="GO:0009897">
    <property type="term" value="C:external side of plasma membrane"/>
    <property type="evidence" value="ECO:0007669"/>
    <property type="project" value="TreeGrafter"/>
</dbReference>
<dbReference type="PRINTS" id="PR01185">
    <property type="entry name" value="INTEGRINA"/>
</dbReference>
<dbReference type="InterPro" id="IPR013519">
    <property type="entry name" value="Int_alpha_beta-p"/>
</dbReference>
<protein>
    <submittedName>
        <fullName evidence="17">Integrin alpha pat-2</fullName>
    </submittedName>
</protein>
<keyword evidence="11" id="KW-0325">Glycoprotein</keyword>
<dbReference type="PROSITE" id="PS00242">
    <property type="entry name" value="INTEGRIN_ALPHA"/>
    <property type="match status" value="1"/>
</dbReference>
<dbReference type="InterPro" id="IPR048285">
    <property type="entry name" value="Integrin_alpha_Ig-like_2"/>
</dbReference>
<keyword evidence="6 13" id="KW-0130">Cell adhesion</keyword>
<evidence type="ECO:0000313" key="17">
    <source>
        <dbReference type="RefSeq" id="XP_018496097.1"/>
    </source>
</evidence>
<dbReference type="KEGG" id="goe:100899338"/>
<evidence type="ECO:0000259" key="14">
    <source>
        <dbReference type="Pfam" id="PF08441"/>
    </source>
</evidence>
<evidence type="ECO:0000256" key="12">
    <source>
        <dbReference type="PROSITE-ProRule" id="PRU00803"/>
    </source>
</evidence>
<keyword evidence="4" id="KW-0732">Signal</keyword>
<accession>A0AAJ7L547</accession>
<sequence length="1012" mass="111783">MEALFGAPKDRDDDGVVSGSVYGCNILDRVCEKILKGKSKFLSLAGRRVEMKAENMSYGMSMAYDFKNEQFSVCAPRSTLSWVNGPDVRKDLHYFTIGSCYVYTKELLPLAELFAEGDLQRAEDLNDHDKFKVLHHINSMRELGFSVSTKNGKYVLGAPGYQDWSGKSVTYETAMEQYPYSTTPVEMRDSADYSGYAVDQITVNKTEYVVHGSPRRNNVVGEVILATHGATHNTKTNIRIPGVQTGEYFGAAVAVADVNCDGIDDLLVGAPFNSPTEDVRDTFGSVTAKLAKGKYDRGAVYVFMGKENDIDRRHSKVLYPDDRDESSGGRFGSVITNLGDLDKDRCDEIAIGAPFEGGRGAVYIFRGSAKHGLSNDDRIKIEPPRPEVEGFGYSISKGLDITGNKYLDFAVGAVLSGHGFVYRSRPVIIVRTSIKLTEKQIPKDGGKCSANGRRDLFCVNMTICTSYDDPEPTSSDEARSYFLKLDISADVKSKTPRALIALDSYDYQQTAMSAVTRVVQLDSPGKEECIDVRAFVLPASLSRDMLNPIEFRVMYDIEAEQPGQFCANCPVLYSKEPASATTAYMVNCKHEGCVVHLRLRASVDGLENGQAIAIGRTEPLTLKIDVDSASRSDIAFRTEVVVTLNSGFVFNNPDKCSRVENTEDSIACLVDNEFQAGESRSISLKLQLDASLSSSTSTVSFGVALVTASKDQNAQANNVTFEFPLVLRADAGISGAGLLENVIFKKNSSDITMDHVYTVTKYHESPVDSIELTVRVPIAKKSDYLHRYPLVKVFSAETKTSDSSVKIDCIYQNEKRVRRNTVSVPKSASLTLPTSTVRQLKINCESFSCRLYKCSLGPLMADQIRTTFHLQLQLNISELIDQARVIPEVIVFRSDAAIVLKNRQPFTSELNPKPKSAAIETILVREGKPLGRGIDWWWILLAVIVGLIMVSIIFYGLYKCGFFKRNSREDLNELQKEPQSASPILAAHHSPINNMVDVDDNDNTSTFHDSKV</sequence>
<comment type="subcellular location">
    <subcellularLocation>
        <location evidence="1 13">Membrane</location>
        <topology evidence="1 13">Single-pass type I membrane protein</topology>
    </subcellularLocation>
</comment>
<evidence type="ECO:0000313" key="16">
    <source>
        <dbReference type="Proteomes" id="UP000694867"/>
    </source>
</evidence>
<evidence type="ECO:0000256" key="5">
    <source>
        <dbReference type="ARBA" id="ARBA00022737"/>
    </source>
</evidence>
<dbReference type="Gene3D" id="2.60.40.1530">
    <property type="entry name" value="ntegrin, alpha v. Chain A, domain 4"/>
    <property type="match status" value="1"/>
</dbReference>
<dbReference type="GO" id="GO:0048513">
    <property type="term" value="P:animal organ development"/>
    <property type="evidence" value="ECO:0007669"/>
    <property type="project" value="UniProtKB-ARBA"/>
</dbReference>
<keyword evidence="9 13" id="KW-0472">Membrane</keyword>
<dbReference type="GO" id="GO:0007160">
    <property type="term" value="P:cell-matrix adhesion"/>
    <property type="evidence" value="ECO:0007669"/>
    <property type="project" value="TreeGrafter"/>
</dbReference>
<evidence type="ECO:0000256" key="6">
    <source>
        <dbReference type="ARBA" id="ARBA00022889"/>
    </source>
</evidence>
<evidence type="ECO:0000256" key="13">
    <source>
        <dbReference type="RuleBase" id="RU003762"/>
    </source>
</evidence>
<dbReference type="Pfam" id="PF01839">
    <property type="entry name" value="FG-GAP"/>
    <property type="match status" value="2"/>
</dbReference>
<dbReference type="Pfam" id="PF20805">
    <property type="entry name" value="Integrin_A_Ig_2"/>
    <property type="match status" value="1"/>
</dbReference>
<feature type="repeat" description="FG-GAP" evidence="12">
    <location>
        <begin position="377"/>
        <end position="439"/>
    </location>
</feature>
<dbReference type="AlphaFoldDB" id="A0AAJ7L547"/>
<dbReference type="InterPro" id="IPR028994">
    <property type="entry name" value="Integrin_alpha_N"/>
</dbReference>
<keyword evidence="8 13" id="KW-0401">Integrin</keyword>
<dbReference type="InterPro" id="IPR013517">
    <property type="entry name" value="FG-GAP"/>
</dbReference>
<evidence type="ECO:0000256" key="2">
    <source>
        <dbReference type="ARBA" id="ARBA00008054"/>
    </source>
</evidence>
<evidence type="ECO:0000256" key="3">
    <source>
        <dbReference type="ARBA" id="ARBA00022692"/>
    </source>
</evidence>
<dbReference type="PANTHER" id="PTHR23220">
    <property type="entry name" value="INTEGRIN ALPHA"/>
    <property type="match status" value="1"/>
</dbReference>
<dbReference type="GO" id="GO:0033627">
    <property type="term" value="P:cell adhesion mediated by integrin"/>
    <property type="evidence" value="ECO:0007669"/>
    <property type="project" value="TreeGrafter"/>
</dbReference>
<dbReference type="Pfam" id="PF08441">
    <property type="entry name" value="Integrin_A_Ig_1"/>
    <property type="match status" value="1"/>
</dbReference>
<feature type="repeat" description="FG-GAP" evidence="12">
    <location>
        <begin position="316"/>
        <end position="374"/>
    </location>
</feature>
<evidence type="ECO:0000256" key="1">
    <source>
        <dbReference type="ARBA" id="ARBA00004479"/>
    </source>
</evidence>
<dbReference type="PANTHER" id="PTHR23220:SF83">
    <property type="entry name" value="INTEGRIN ALPHA-PS3-RELATED"/>
    <property type="match status" value="1"/>
</dbReference>
<organism evidence="16 17">
    <name type="scientific">Galendromus occidentalis</name>
    <name type="common">western predatory mite</name>
    <dbReference type="NCBI Taxonomy" id="34638"/>
    <lineage>
        <taxon>Eukaryota</taxon>
        <taxon>Metazoa</taxon>
        <taxon>Ecdysozoa</taxon>
        <taxon>Arthropoda</taxon>
        <taxon>Chelicerata</taxon>
        <taxon>Arachnida</taxon>
        <taxon>Acari</taxon>
        <taxon>Parasitiformes</taxon>
        <taxon>Mesostigmata</taxon>
        <taxon>Gamasina</taxon>
        <taxon>Phytoseioidea</taxon>
        <taxon>Phytoseiidae</taxon>
        <taxon>Typhlodrominae</taxon>
        <taxon>Galendromus</taxon>
    </lineage>
</organism>
<evidence type="ECO:0000259" key="15">
    <source>
        <dbReference type="Pfam" id="PF20805"/>
    </source>
</evidence>
<dbReference type="GeneID" id="100899338"/>
<evidence type="ECO:0000256" key="11">
    <source>
        <dbReference type="ARBA" id="ARBA00023180"/>
    </source>
</evidence>
<dbReference type="Gene3D" id="2.130.10.130">
    <property type="entry name" value="Integrin alpha, N-terminal"/>
    <property type="match status" value="1"/>
</dbReference>
<proteinExistence type="inferred from homology"/>
<gene>
    <name evidence="17" type="primary">LOC100899338</name>
</gene>
<dbReference type="Proteomes" id="UP000694867">
    <property type="component" value="Unplaced"/>
</dbReference>
<dbReference type="GO" id="GO:0007229">
    <property type="term" value="P:integrin-mediated signaling pathway"/>
    <property type="evidence" value="ECO:0007669"/>
    <property type="project" value="UniProtKB-KW"/>
</dbReference>
<dbReference type="GO" id="GO:0007157">
    <property type="term" value="P:heterophilic cell-cell adhesion via plasma membrane cell adhesion molecules"/>
    <property type="evidence" value="ECO:0007669"/>
    <property type="project" value="UniProtKB-ARBA"/>
</dbReference>
<dbReference type="Gene3D" id="2.60.40.1510">
    <property type="entry name" value="ntegrin, alpha v. Chain A, domain 3"/>
    <property type="match status" value="1"/>
</dbReference>
<keyword evidence="7 13" id="KW-1133">Transmembrane helix</keyword>
<dbReference type="InterPro" id="IPR018184">
    <property type="entry name" value="Integrin_alpha_C_CS"/>
</dbReference>
<dbReference type="Gene3D" id="1.20.5.930">
    <property type="entry name" value="Bicelle-embedded integrin alpha(iib) transmembrane segment"/>
    <property type="match status" value="1"/>
</dbReference>
<keyword evidence="5" id="KW-0677">Repeat</keyword>
<evidence type="ECO:0000256" key="7">
    <source>
        <dbReference type="ARBA" id="ARBA00022989"/>
    </source>
</evidence>
<evidence type="ECO:0000256" key="4">
    <source>
        <dbReference type="ARBA" id="ARBA00022729"/>
    </source>
</evidence>
<dbReference type="SMART" id="SM00191">
    <property type="entry name" value="Int_alpha"/>
    <property type="match status" value="3"/>
</dbReference>
<dbReference type="PROSITE" id="PS51470">
    <property type="entry name" value="FG_GAP"/>
    <property type="match status" value="3"/>
</dbReference>
<feature type="domain" description="Integrin alpha second immunoglobulin-like" evidence="15">
    <location>
        <begin position="588"/>
        <end position="722"/>
    </location>
</feature>
<keyword evidence="16" id="KW-1185">Reference proteome</keyword>
<reference evidence="17" key="1">
    <citation type="submission" date="2025-08" db="UniProtKB">
        <authorList>
            <consortium name="RefSeq"/>
        </authorList>
    </citation>
    <scope>IDENTIFICATION</scope>
</reference>
<dbReference type="Gene3D" id="2.60.40.1460">
    <property type="entry name" value="Integrin domains. Chain A, domain 2"/>
    <property type="match status" value="1"/>
</dbReference>
<dbReference type="InterPro" id="IPR000413">
    <property type="entry name" value="Integrin_alpha"/>
</dbReference>
<comment type="similarity">
    <text evidence="2 13">Belongs to the integrin alpha chain family.</text>
</comment>
<keyword evidence="10 13" id="KW-0675">Receptor</keyword>
<dbReference type="RefSeq" id="XP_018496097.1">
    <property type="nucleotide sequence ID" value="XM_018640581.1"/>
</dbReference>
<feature type="transmembrane region" description="Helical" evidence="13">
    <location>
        <begin position="936"/>
        <end position="958"/>
    </location>
</feature>
<feature type="domain" description="Integrin alpha first immunoglubulin-like" evidence="14">
    <location>
        <begin position="424"/>
        <end position="582"/>
    </location>
</feature>